<dbReference type="EMBL" id="JACIEN010000001">
    <property type="protein sequence ID" value="MBB4016546.1"/>
    <property type="molecule type" value="Genomic_DNA"/>
</dbReference>
<dbReference type="GO" id="GO:0000271">
    <property type="term" value="P:polysaccharide biosynthetic process"/>
    <property type="evidence" value="ECO:0007669"/>
    <property type="project" value="TreeGrafter"/>
</dbReference>
<evidence type="ECO:0000313" key="4">
    <source>
        <dbReference type="Proteomes" id="UP000577362"/>
    </source>
</evidence>
<dbReference type="InterPro" id="IPR002656">
    <property type="entry name" value="Acyl_transf_3_dom"/>
</dbReference>
<gene>
    <name evidence="3" type="ORF">GGR16_001552</name>
</gene>
<dbReference type="AlphaFoldDB" id="A0A840C0N4"/>
<feature type="domain" description="Acyltransferase 3" evidence="2">
    <location>
        <begin position="27"/>
        <end position="336"/>
    </location>
</feature>
<evidence type="ECO:0000259" key="2">
    <source>
        <dbReference type="Pfam" id="PF01757"/>
    </source>
</evidence>
<dbReference type="GO" id="GO:0016747">
    <property type="term" value="F:acyltransferase activity, transferring groups other than amino-acyl groups"/>
    <property type="evidence" value="ECO:0007669"/>
    <property type="project" value="InterPro"/>
</dbReference>
<evidence type="ECO:0000256" key="1">
    <source>
        <dbReference type="SAM" id="Phobius"/>
    </source>
</evidence>
<dbReference type="GO" id="GO:0016020">
    <property type="term" value="C:membrane"/>
    <property type="evidence" value="ECO:0007669"/>
    <property type="project" value="TreeGrafter"/>
</dbReference>
<feature type="transmembrane region" description="Helical" evidence="1">
    <location>
        <begin position="265"/>
        <end position="284"/>
    </location>
</feature>
<sequence length="363" mass="38099">MLRSYAWPPAGSAVGVAMARPFDNVGGIRLALALAVVVSHAFSVGSGSVANEPLVKATGFTLGEHAVNGFFALSGLLVTLSFARSGVANYVIARSLRIAPGLVAATLLVALVLGPVLTTLPLADYFGQGGVGRFITATLTTFKSSGSLPGVFADNPFPFPLATVWTLKYETICYAAVLVLGIAGAIRYRVVALGLVAGFFAATVSLDVLHPDAPQGMQTALRLPLIFATGAALYLYRDITPLSAPILAALALVTWLAAGTGAYKALLFVTTAYAVIWLSFAPGFSHPILTPKWDLSYGIYLYGWPVQQTVYSLYPSVPVAVQLVVSIALSVLLASLSWLFIEKPALALKARLRARQVKSALAS</sequence>
<feature type="transmembrane region" description="Helical" evidence="1">
    <location>
        <begin position="242"/>
        <end position="258"/>
    </location>
</feature>
<keyword evidence="1" id="KW-0472">Membrane</keyword>
<name>A0A840C0N4_9HYPH</name>
<dbReference type="RefSeq" id="WP_019401872.1">
    <property type="nucleotide sequence ID" value="NZ_JACIEN010000001.1"/>
</dbReference>
<dbReference type="PANTHER" id="PTHR23028:SF53">
    <property type="entry name" value="ACYL_TRANSF_3 DOMAIN-CONTAINING PROTEIN"/>
    <property type="match status" value="1"/>
</dbReference>
<protein>
    <submittedName>
        <fullName evidence="3">Peptidoglycan/LPS O-acetylase OafA/YrhL</fullName>
    </submittedName>
</protein>
<feature type="transmembrane region" description="Helical" evidence="1">
    <location>
        <begin position="30"/>
        <end position="50"/>
    </location>
</feature>
<feature type="transmembrane region" description="Helical" evidence="1">
    <location>
        <begin position="319"/>
        <end position="341"/>
    </location>
</feature>
<dbReference type="PANTHER" id="PTHR23028">
    <property type="entry name" value="ACETYLTRANSFERASE"/>
    <property type="match status" value="1"/>
</dbReference>
<dbReference type="Pfam" id="PF01757">
    <property type="entry name" value="Acyl_transf_3"/>
    <property type="match status" value="1"/>
</dbReference>
<proteinExistence type="predicted"/>
<comment type="caution">
    <text evidence="3">The sequence shown here is derived from an EMBL/GenBank/DDBJ whole genome shotgun (WGS) entry which is preliminary data.</text>
</comment>
<keyword evidence="1" id="KW-1133">Transmembrane helix</keyword>
<reference evidence="3 4" key="1">
    <citation type="submission" date="2020-08" db="EMBL/GenBank/DDBJ databases">
        <title>Genomic Encyclopedia of Type Strains, Phase IV (KMG-IV): sequencing the most valuable type-strain genomes for metagenomic binning, comparative biology and taxonomic classification.</title>
        <authorList>
            <person name="Goeker M."/>
        </authorList>
    </citation>
    <scope>NUCLEOTIDE SEQUENCE [LARGE SCALE GENOMIC DNA]</scope>
    <source>
        <strain evidence="3 4">DSM 103737</strain>
    </source>
</reference>
<feature type="transmembrane region" description="Helical" evidence="1">
    <location>
        <begin position="70"/>
        <end position="91"/>
    </location>
</feature>
<dbReference type="InterPro" id="IPR050879">
    <property type="entry name" value="Acyltransferase_3"/>
</dbReference>
<organism evidence="3 4">
    <name type="scientific">Chelatococcus caeni</name>
    <dbReference type="NCBI Taxonomy" id="1348468"/>
    <lineage>
        <taxon>Bacteria</taxon>
        <taxon>Pseudomonadati</taxon>
        <taxon>Pseudomonadota</taxon>
        <taxon>Alphaproteobacteria</taxon>
        <taxon>Hyphomicrobiales</taxon>
        <taxon>Chelatococcaceae</taxon>
        <taxon>Chelatococcus</taxon>
    </lineage>
</organism>
<keyword evidence="1" id="KW-0812">Transmembrane</keyword>
<dbReference type="Proteomes" id="UP000577362">
    <property type="component" value="Unassembled WGS sequence"/>
</dbReference>
<feature type="transmembrane region" description="Helical" evidence="1">
    <location>
        <begin position="186"/>
        <end position="208"/>
    </location>
</feature>
<accession>A0A840C0N4</accession>
<evidence type="ECO:0000313" key="3">
    <source>
        <dbReference type="EMBL" id="MBB4016546.1"/>
    </source>
</evidence>
<feature type="transmembrane region" description="Helical" evidence="1">
    <location>
        <begin position="98"/>
        <end position="117"/>
    </location>
</feature>
<keyword evidence="4" id="KW-1185">Reference proteome</keyword>